<dbReference type="Proteomes" id="UP001501410">
    <property type="component" value="Unassembled WGS sequence"/>
</dbReference>
<gene>
    <name evidence="1" type="ORF">GCM10023092_25360</name>
</gene>
<name>A0ABP8N0N0_9BACT</name>
<evidence type="ECO:0000313" key="1">
    <source>
        <dbReference type="EMBL" id="GAA4457907.1"/>
    </source>
</evidence>
<dbReference type="RefSeq" id="WP_344827807.1">
    <property type="nucleotide sequence ID" value="NZ_BAABEZ010000024.1"/>
</dbReference>
<proteinExistence type="predicted"/>
<organism evidence="1 2">
    <name type="scientific">Rurimicrobium arvi</name>
    <dbReference type="NCBI Taxonomy" id="2049916"/>
    <lineage>
        <taxon>Bacteria</taxon>
        <taxon>Pseudomonadati</taxon>
        <taxon>Bacteroidota</taxon>
        <taxon>Chitinophagia</taxon>
        <taxon>Chitinophagales</taxon>
        <taxon>Chitinophagaceae</taxon>
        <taxon>Rurimicrobium</taxon>
    </lineage>
</organism>
<dbReference type="EMBL" id="BAABEZ010000024">
    <property type="protein sequence ID" value="GAA4457907.1"/>
    <property type="molecule type" value="Genomic_DNA"/>
</dbReference>
<sequence>MSNFTSFIIDDFIEARNYVCQPLEGYRTPVIITKFSTRRMTSIGVIEGDINEKSRLFIELLEKAIKDPSIDVMEEVDKIKERANVKYGVIKRGGHSIDPIDQLTCN</sequence>
<keyword evidence="2" id="KW-1185">Reference proteome</keyword>
<comment type="caution">
    <text evidence="1">The sequence shown here is derived from an EMBL/GenBank/DDBJ whole genome shotgun (WGS) entry which is preliminary data.</text>
</comment>
<protein>
    <submittedName>
        <fullName evidence="1">Uncharacterized protein</fullName>
    </submittedName>
</protein>
<evidence type="ECO:0000313" key="2">
    <source>
        <dbReference type="Proteomes" id="UP001501410"/>
    </source>
</evidence>
<accession>A0ABP8N0N0</accession>
<reference evidence="2" key="1">
    <citation type="journal article" date="2019" name="Int. J. Syst. Evol. Microbiol.">
        <title>The Global Catalogue of Microorganisms (GCM) 10K type strain sequencing project: providing services to taxonomists for standard genome sequencing and annotation.</title>
        <authorList>
            <consortium name="The Broad Institute Genomics Platform"/>
            <consortium name="The Broad Institute Genome Sequencing Center for Infectious Disease"/>
            <person name="Wu L."/>
            <person name="Ma J."/>
        </authorList>
    </citation>
    <scope>NUCLEOTIDE SEQUENCE [LARGE SCALE GENOMIC DNA]</scope>
    <source>
        <strain evidence="2">JCM 31921</strain>
    </source>
</reference>